<organism evidence="1 2">
    <name type="scientific">Paramecium sonneborni</name>
    <dbReference type="NCBI Taxonomy" id="65129"/>
    <lineage>
        <taxon>Eukaryota</taxon>
        <taxon>Sar</taxon>
        <taxon>Alveolata</taxon>
        <taxon>Ciliophora</taxon>
        <taxon>Intramacronucleata</taxon>
        <taxon>Oligohymenophorea</taxon>
        <taxon>Peniculida</taxon>
        <taxon>Parameciidae</taxon>
        <taxon>Paramecium</taxon>
    </lineage>
</organism>
<proteinExistence type="predicted"/>
<keyword evidence="2" id="KW-1185">Reference proteome</keyword>
<name>A0A8S1RN56_9CILI</name>
<evidence type="ECO:0000313" key="1">
    <source>
        <dbReference type="EMBL" id="CAD8128245.1"/>
    </source>
</evidence>
<dbReference type="Proteomes" id="UP000692954">
    <property type="component" value="Unassembled WGS sequence"/>
</dbReference>
<evidence type="ECO:0000313" key="2">
    <source>
        <dbReference type="Proteomes" id="UP000692954"/>
    </source>
</evidence>
<dbReference type="AlphaFoldDB" id="A0A8S1RN56"/>
<accession>A0A8S1RN56</accession>
<dbReference type="EMBL" id="CAJJDN010000184">
    <property type="protein sequence ID" value="CAD8128245.1"/>
    <property type="molecule type" value="Genomic_DNA"/>
</dbReference>
<protein>
    <submittedName>
        <fullName evidence="1">Uncharacterized protein</fullName>
    </submittedName>
</protein>
<gene>
    <name evidence="1" type="ORF">PSON_ATCC_30995.1.T1840076</name>
</gene>
<comment type="caution">
    <text evidence="1">The sequence shown here is derived from an EMBL/GenBank/DDBJ whole genome shotgun (WGS) entry which is preliminary data.</text>
</comment>
<reference evidence="1" key="1">
    <citation type="submission" date="2021-01" db="EMBL/GenBank/DDBJ databases">
        <authorList>
            <consortium name="Genoscope - CEA"/>
            <person name="William W."/>
        </authorList>
    </citation>
    <scope>NUCLEOTIDE SEQUENCE</scope>
</reference>
<sequence length="40" mass="4950">MFILQISQKDYQFYLQKRGQFDNNMGDEQEQLMELHIKIK</sequence>